<evidence type="ECO:0000313" key="1">
    <source>
        <dbReference type="EMBL" id="KAH0936543.1"/>
    </source>
</evidence>
<protein>
    <submittedName>
        <fullName evidence="1">Uncharacterized protein</fullName>
    </submittedName>
</protein>
<evidence type="ECO:0000313" key="2">
    <source>
        <dbReference type="Proteomes" id="UP000824890"/>
    </source>
</evidence>
<sequence>MGLGFTNSFAAAQPVVADGNGHFARRVYIKFRPFLHFEKMVANFLFEKELWPRNEKIEQKNQFGSEGRCNQENYMSLISISRYRSLRVAYVDEREETADA</sequence>
<proteinExistence type="predicted"/>
<gene>
    <name evidence="1" type="ORF">HID58_013660</name>
</gene>
<reference evidence="1 2" key="1">
    <citation type="submission" date="2021-05" db="EMBL/GenBank/DDBJ databases">
        <title>Genome Assembly of Synthetic Allotetraploid Brassica napus Reveals Homoeologous Exchanges between Subgenomes.</title>
        <authorList>
            <person name="Davis J.T."/>
        </authorList>
    </citation>
    <scope>NUCLEOTIDE SEQUENCE [LARGE SCALE GENOMIC DNA]</scope>
    <source>
        <strain evidence="2">cv. Da-Ae</strain>
        <tissue evidence="1">Seedling</tissue>
    </source>
</reference>
<dbReference type="EMBL" id="JAGKQM010000003">
    <property type="protein sequence ID" value="KAH0936543.1"/>
    <property type="molecule type" value="Genomic_DNA"/>
</dbReference>
<comment type="caution">
    <text evidence="1">The sequence shown here is derived from an EMBL/GenBank/DDBJ whole genome shotgun (WGS) entry which is preliminary data.</text>
</comment>
<name>A0ABQ8E530_BRANA</name>
<organism evidence="1 2">
    <name type="scientific">Brassica napus</name>
    <name type="common">Rape</name>
    <dbReference type="NCBI Taxonomy" id="3708"/>
    <lineage>
        <taxon>Eukaryota</taxon>
        <taxon>Viridiplantae</taxon>
        <taxon>Streptophyta</taxon>
        <taxon>Embryophyta</taxon>
        <taxon>Tracheophyta</taxon>
        <taxon>Spermatophyta</taxon>
        <taxon>Magnoliopsida</taxon>
        <taxon>eudicotyledons</taxon>
        <taxon>Gunneridae</taxon>
        <taxon>Pentapetalae</taxon>
        <taxon>rosids</taxon>
        <taxon>malvids</taxon>
        <taxon>Brassicales</taxon>
        <taxon>Brassicaceae</taxon>
        <taxon>Brassiceae</taxon>
        <taxon>Brassica</taxon>
    </lineage>
</organism>
<accession>A0ABQ8E530</accession>
<dbReference type="Proteomes" id="UP000824890">
    <property type="component" value="Unassembled WGS sequence"/>
</dbReference>
<keyword evidence="2" id="KW-1185">Reference proteome</keyword>